<dbReference type="AlphaFoldDB" id="A3ZQZ0"/>
<protein>
    <submittedName>
        <fullName evidence="2">Uncharacterized protein</fullName>
    </submittedName>
</protein>
<organism evidence="2 3">
    <name type="scientific">Blastopirellula marina DSM 3645</name>
    <dbReference type="NCBI Taxonomy" id="314230"/>
    <lineage>
        <taxon>Bacteria</taxon>
        <taxon>Pseudomonadati</taxon>
        <taxon>Planctomycetota</taxon>
        <taxon>Planctomycetia</taxon>
        <taxon>Pirellulales</taxon>
        <taxon>Pirellulaceae</taxon>
        <taxon>Blastopirellula</taxon>
    </lineage>
</organism>
<evidence type="ECO:0000256" key="1">
    <source>
        <dbReference type="SAM" id="Phobius"/>
    </source>
</evidence>
<proteinExistence type="predicted"/>
<dbReference type="Proteomes" id="UP000004358">
    <property type="component" value="Unassembled WGS sequence"/>
</dbReference>
<name>A3ZQZ0_9BACT</name>
<dbReference type="EMBL" id="AANZ01000006">
    <property type="protein sequence ID" value="EAQ81083.1"/>
    <property type="molecule type" value="Genomic_DNA"/>
</dbReference>
<dbReference type="STRING" id="314230.DSM3645_20967"/>
<gene>
    <name evidence="2" type="ORF">DSM3645_20967</name>
</gene>
<comment type="caution">
    <text evidence="2">The sequence shown here is derived from an EMBL/GenBank/DDBJ whole genome shotgun (WGS) entry which is preliminary data.</text>
</comment>
<evidence type="ECO:0000313" key="2">
    <source>
        <dbReference type="EMBL" id="EAQ81083.1"/>
    </source>
</evidence>
<keyword evidence="1" id="KW-1133">Transmembrane helix</keyword>
<dbReference type="eggNOG" id="ENOG502ZQ1I">
    <property type="taxonomic scope" value="Bacteria"/>
</dbReference>
<accession>A3ZQZ0</accession>
<dbReference type="RefSeq" id="WP_002652093.1">
    <property type="nucleotide sequence ID" value="NZ_CH672376.1"/>
</dbReference>
<evidence type="ECO:0000313" key="3">
    <source>
        <dbReference type="Proteomes" id="UP000004358"/>
    </source>
</evidence>
<sequence>MNRRDWTAWPTCPGCGQRRMTHCPACGEASEDFLLAPYQETGNEMRSSRPQAAPVTGDQHPMLVCPTCDDQFRPQFYETCAWCGHEFKDGERLSISEMFRAMSHREWWTILGLVAVGLGGLIWFAIVLNR</sequence>
<reference evidence="2 3" key="1">
    <citation type="submission" date="2006-02" db="EMBL/GenBank/DDBJ databases">
        <authorList>
            <person name="Amann R."/>
            <person name="Ferriera S."/>
            <person name="Johnson J."/>
            <person name="Kravitz S."/>
            <person name="Halpern A."/>
            <person name="Remington K."/>
            <person name="Beeson K."/>
            <person name="Tran B."/>
            <person name="Rogers Y.-H."/>
            <person name="Friedman R."/>
            <person name="Venter J.C."/>
        </authorList>
    </citation>
    <scope>NUCLEOTIDE SEQUENCE [LARGE SCALE GENOMIC DNA]</scope>
    <source>
        <strain evidence="2 3">DSM 3645</strain>
    </source>
</reference>
<dbReference type="HOGENOM" id="CLU_1933963_0_0_0"/>
<feature type="transmembrane region" description="Helical" evidence="1">
    <location>
        <begin position="107"/>
        <end position="128"/>
    </location>
</feature>
<keyword evidence="1" id="KW-0812">Transmembrane</keyword>
<keyword evidence="1" id="KW-0472">Membrane</keyword>